<evidence type="ECO:0000313" key="3">
    <source>
        <dbReference type="Proteomes" id="UP000000271"/>
    </source>
</evidence>
<dbReference type="HOGENOM" id="CLU_2434709_0_0_9"/>
<organism evidence="2 3">
    <name type="scientific">Bacillus selenitireducens (strain ATCC 700615 / DSM 15326 / MLS10)</name>
    <dbReference type="NCBI Taxonomy" id="439292"/>
    <lineage>
        <taxon>Bacteria</taxon>
        <taxon>Bacillati</taxon>
        <taxon>Bacillota</taxon>
        <taxon>Bacilli</taxon>
        <taxon>Bacillales</taxon>
        <taxon>Bacillaceae</taxon>
        <taxon>Salisediminibacterium</taxon>
    </lineage>
</organism>
<proteinExistence type="predicted"/>
<dbReference type="Proteomes" id="UP000000271">
    <property type="component" value="Chromosome"/>
</dbReference>
<keyword evidence="3" id="KW-1185">Reference proteome</keyword>
<protein>
    <submittedName>
        <fullName evidence="2">Uncharacterized protein</fullName>
    </submittedName>
</protein>
<dbReference type="AlphaFoldDB" id="D6XZW6"/>
<dbReference type="KEGG" id="bse:Bsel_2986"/>
<keyword evidence="1" id="KW-0732">Signal</keyword>
<feature type="chain" id="PRO_5003091044" evidence="1">
    <location>
        <begin position="23"/>
        <end position="90"/>
    </location>
</feature>
<sequence>MTKKVYLLTISMFFVTNLAVIADDEGDKEYSNLSEWKVAEFETDHCFVENEASGFSPFNFDTGGGGTLSESLSIPTNTIYVEGRDLKYAL</sequence>
<dbReference type="EMBL" id="CP001791">
    <property type="protein sequence ID" value="ADI00468.1"/>
    <property type="molecule type" value="Genomic_DNA"/>
</dbReference>
<reference evidence="2" key="1">
    <citation type="submission" date="2009-10" db="EMBL/GenBank/DDBJ databases">
        <title>Complete sequence of Bacillus selenitireducens MLS10.</title>
        <authorList>
            <consortium name="US DOE Joint Genome Institute"/>
            <person name="Lucas S."/>
            <person name="Copeland A."/>
            <person name="Lapidus A."/>
            <person name="Glavina del Rio T."/>
            <person name="Dalin E."/>
            <person name="Tice H."/>
            <person name="Bruce D."/>
            <person name="Goodwin L."/>
            <person name="Pitluck S."/>
            <person name="Sims D."/>
            <person name="Brettin T."/>
            <person name="Detter J.C."/>
            <person name="Han C."/>
            <person name="Larimer F."/>
            <person name="Land M."/>
            <person name="Hauser L."/>
            <person name="Kyrpides N."/>
            <person name="Ovchinnikova G."/>
            <person name="Stolz J."/>
        </authorList>
    </citation>
    <scope>NUCLEOTIDE SEQUENCE [LARGE SCALE GENOMIC DNA]</scope>
    <source>
        <strain evidence="2">MLS10</strain>
    </source>
</reference>
<evidence type="ECO:0000256" key="1">
    <source>
        <dbReference type="SAM" id="SignalP"/>
    </source>
</evidence>
<feature type="signal peptide" evidence="1">
    <location>
        <begin position="1"/>
        <end position="22"/>
    </location>
</feature>
<gene>
    <name evidence="2" type="ordered locus">Bsel_2986</name>
</gene>
<dbReference type="RefSeq" id="WP_013173875.1">
    <property type="nucleotide sequence ID" value="NC_014219.1"/>
</dbReference>
<name>D6XZW6_BACIE</name>
<accession>D6XZW6</accession>
<dbReference type="STRING" id="439292.Bsel_2986"/>
<evidence type="ECO:0000313" key="2">
    <source>
        <dbReference type="EMBL" id="ADI00468.1"/>
    </source>
</evidence>